<evidence type="ECO:0000256" key="5">
    <source>
        <dbReference type="ARBA" id="ARBA00023237"/>
    </source>
</evidence>
<dbReference type="InterPro" id="IPR011990">
    <property type="entry name" value="TPR-like_helical_dom_sf"/>
</dbReference>
<dbReference type="Pfam" id="PF07980">
    <property type="entry name" value="SusD_RagB"/>
    <property type="match status" value="1"/>
</dbReference>
<evidence type="ECO:0000256" key="6">
    <source>
        <dbReference type="SAM" id="SignalP"/>
    </source>
</evidence>
<keyword evidence="4" id="KW-0472">Membrane</keyword>
<name>A0A3E4N3T9_9BACT</name>
<proteinExistence type="inferred from homology"/>
<dbReference type="RefSeq" id="WP_117671513.1">
    <property type="nucleotide sequence ID" value="NZ_CABOGR010000008.1"/>
</dbReference>
<keyword evidence="10" id="KW-1185">Reference proteome</keyword>
<keyword evidence="3 6" id="KW-0732">Signal</keyword>
<protein>
    <submittedName>
        <fullName evidence="9">RagB/SusD family nutrient uptake outer membrane protein</fullName>
    </submittedName>
</protein>
<evidence type="ECO:0000256" key="1">
    <source>
        <dbReference type="ARBA" id="ARBA00004442"/>
    </source>
</evidence>
<evidence type="ECO:0000256" key="4">
    <source>
        <dbReference type="ARBA" id="ARBA00023136"/>
    </source>
</evidence>
<dbReference type="InterPro" id="IPR033985">
    <property type="entry name" value="SusD-like_N"/>
</dbReference>
<feature type="domain" description="SusD-like N-terminal" evidence="8">
    <location>
        <begin position="100"/>
        <end position="233"/>
    </location>
</feature>
<keyword evidence="5" id="KW-0998">Cell outer membrane</keyword>
<evidence type="ECO:0000313" key="10">
    <source>
        <dbReference type="Proteomes" id="UP000260862"/>
    </source>
</evidence>
<dbReference type="InterPro" id="IPR012944">
    <property type="entry name" value="SusD_RagB_dom"/>
</dbReference>
<feature type="domain" description="RagB/SusD" evidence="7">
    <location>
        <begin position="406"/>
        <end position="543"/>
    </location>
</feature>
<reference evidence="9 10" key="1">
    <citation type="submission" date="2018-08" db="EMBL/GenBank/DDBJ databases">
        <title>A genome reference for cultivated species of the human gut microbiota.</title>
        <authorList>
            <person name="Zou Y."/>
            <person name="Xue W."/>
            <person name="Luo G."/>
        </authorList>
    </citation>
    <scope>NUCLEOTIDE SEQUENCE [LARGE SCALE GENOMIC DNA]</scope>
    <source>
        <strain evidence="9 10">TF10-3AC</strain>
    </source>
</reference>
<gene>
    <name evidence="9" type="ORF">DXD04_05295</name>
</gene>
<accession>A0A3E4N3T9</accession>
<dbReference type="PROSITE" id="PS51257">
    <property type="entry name" value="PROKAR_LIPOPROTEIN"/>
    <property type="match status" value="1"/>
</dbReference>
<comment type="caution">
    <text evidence="9">The sequence shown here is derived from an EMBL/GenBank/DDBJ whole genome shotgun (WGS) entry which is preliminary data.</text>
</comment>
<comment type="similarity">
    <text evidence="2">Belongs to the SusD family.</text>
</comment>
<dbReference type="GO" id="GO:0009279">
    <property type="term" value="C:cell outer membrane"/>
    <property type="evidence" value="ECO:0007669"/>
    <property type="project" value="UniProtKB-SubCell"/>
</dbReference>
<organism evidence="9 10">
    <name type="scientific">Phocaeicola plebeius</name>
    <dbReference type="NCBI Taxonomy" id="310297"/>
    <lineage>
        <taxon>Bacteria</taxon>
        <taxon>Pseudomonadati</taxon>
        <taxon>Bacteroidota</taxon>
        <taxon>Bacteroidia</taxon>
        <taxon>Bacteroidales</taxon>
        <taxon>Bacteroidaceae</taxon>
        <taxon>Phocaeicola</taxon>
    </lineage>
</organism>
<evidence type="ECO:0000256" key="3">
    <source>
        <dbReference type="ARBA" id="ARBA00022729"/>
    </source>
</evidence>
<dbReference type="Pfam" id="PF14322">
    <property type="entry name" value="SusD-like_3"/>
    <property type="match status" value="1"/>
</dbReference>
<evidence type="ECO:0000259" key="8">
    <source>
        <dbReference type="Pfam" id="PF14322"/>
    </source>
</evidence>
<feature type="chain" id="PRO_5017555234" evidence="6">
    <location>
        <begin position="22"/>
        <end position="543"/>
    </location>
</feature>
<comment type="subcellular location">
    <subcellularLocation>
        <location evidence="1">Cell outer membrane</location>
    </subcellularLocation>
</comment>
<dbReference type="AlphaFoldDB" id="A0A3E4N3T9"/>
<dbReference type="Gene3D" id="1.25.40.390">
    <property type="match status" value="1"/>
</dbReference>
<dbReference type="SUPFAM" id="SSF48452">
    <property type="entry name" value="TPR-like"/>
    <property type="match status" value="1"/>
</dbReference>
<dbReference type="EMBL" id="QSQT01000008">
    <property type="protein sequence ID" value="RGK56746.1"/>
    <property type="molecule type" value="Genomic_DNA"/>
</dbReference>
<feature type="signal peptide" evidence="6">
    <location>
        <begin position="1"/>
        <end position="21"/>
    </location>
</feature>
<evidence type="ECO:0000256" key="2">
    <source>
        <dbReference type="ARBA" id="ARBA00006275"/>
    </source>
</evidence>
<evidence type="ECO:0000313" key="9">
    <source>
        <dbReference type="EMBL" id="RGK56746.1"/>
    </source>
</evidence>
<dbReference type="Proteomes" id="UP000260862">
    <property type="component" value="Unassembled WGS sequence"/>
</dbReference>
<evidence type="ECO:0000259" key="7">
    <source>
        <dbReference type="Pfam" id="PF07980"/>
    </source>
</evidence>
<sequence>MKIIYSILFASFSLLSWTSCSSYLEENPKDRLDEETAYSTLSDVQKNGVLSLYNYVGGYVDSQGLQGTGRGIYDLNTFTTDEAIMPTRGGDWYDGGFWQGLYLHRWGVNNEAIYATWEYLYRTVILCNGSLERIQDFAEKHPKENVADCVAEVRALRAMFYYYIMDLFGSVPLIEKSNPEVEDIVQEKRYKVFNFIVKELAESSPSLSKERSNQPGVYYGRMTQPVVWFLLAKLALNAEVYTDDDWTDGSRPDGKAIFFEVEGQRLNAWQTVNYYCEKITAAGYTLEKDYTANFAVFNESSEENIFVIPMSKTLYTNQFIYLFRSRHYNHAKAYGLSGENGSSATKEVLETFGYDTPQVDARFDYCYFAGPVKDLEGNQILLDDGVTPLVYEPWNVALDVSGKPYEKTAGARMKKYEVDKTGLKDGKLLDNDIVLFRYADVLLMQSEAKVRNGEDGDAELNLVRSRVGMAPRTATLKNLLDERMMELAWEGWRRQDMIRFGVFTRSYSCRPQLPGEENGYTTVFPIPEKVIDMNPQLHQHKGY</sequence>